<reference evidence="1" key="1">
    <citation type="submission" date="2023-04" db="EMBL/GenBank/DDBJ databases">
        <title>A chromosome-level genome assembly of the parasitoid wasp Eretmocerus hayati.</title>
        <authorList>
            <person name="Zhong Y."/>
            <person name="Liu S."/>
            <person name="Liu Y."/>
        </authorList>
    </citation>
    <scope>NUCLEOTIDE SEQUENCE</scope>
    <source>
        <strain evidence="1">ZJU_SS_LIU_2023</strain>
    </source>
</reference>
<dbReference type="Proteomes" id="UP001239111">
    <property type="component" value="Chromosome 2"/>
</dbReference>
<protein>
    <submittedName>
        <fullName evidence="1">Uncharacterized protein</fullName>
    </submittedName>
</protein>
<organism evidence="1 2">
    <name type="scientific">Eretmocerus hayati</name>
    <dbReference type="NCBI Taxonomy" id="131215"/>
    <lineage>
        <taxon>Eukaryota</taxon>
        <taxon>Metazoa</taxon>
        <taxon>Ecdysozoa</taxon>
        <taxon>Arthropoda</taxon>
        <taxon>Hexapoda</taxon>
        <taxon>Insecta</taxon>
        <taxon>Pterygota</taxon>
        <taxon>Neoptera</taxon>
        <taxon>Endopterygota</taxon>
        <taxon>Hymenoptera</taxon>
        <taxon>Apocrita</taxon>
        <taxon>Proctotrupomorpha</taxon>
        <taxon>Chalcidoidea</taxon>
        <taxon>Aphelinidae</taxon>
        <taxon>Aphelininae</taxon>
        <taxon>Eretmocerus</taxon>
    </lineage>
</organism>
<comment type="caution">
    <text evidence="1">The sequence shown here is derived from an EMBL/GenBank/DDBJ whole genome shotgun (WGS) entry which is preliminary data.</text>
</comment>
<evidence type="ECO:0000313" key="1">
    <source>
        <dbReference type="EMBL" id="KAJ8678649.1"/>
    </source>
</evidence>
<keyword evidence="2" id="KW-1185">Reference proteome</keyword>
<name>A0ACC2P7S6_9HYME</name>
<proteinExistence type="predicted"/>
<accession>A0ACC2P7S6</accession>
<sequence>MELQETTSPSSVFIAPKTSTKRPRSHTMSSASDPDTQKVIDADKISEGTPPIRDTEFLQLSETSNCSNSPRPRKEQCTIEQVDSFMKPPETAYLEKSKIYPSSFEDFKLCLRDCYGESNIANVVSKYTEDESNLLQQ</sequence>
<gene>
    <name evidence="1" type="ORF">QAD02_014436</name>
</gene>
<evidence type="ECO:0000313" key="2">
    <source>
        <dbReference type="Proteomes" id="UP001239111"/>
    </source>
</evidence>
<dbReference type="EMBL" id="CM056742">
    <property type="protein sequence ID" value="KAJ8678649.1"/>
    <property type="molecule type" value="Genomic_DNA"/>
</dbReference>